<proteinExistence type="predicted"/>
<evidence type="ECO:0008006" key="3">
    <source>
        <dbReference type="Google" id="ProtNLM"/>
    </source>
</evidence>
<keyword evidence="2" id="KW-1185">Reference proteome</keyword>
<protein>
    <recommendedName>
        <fullName evidence="3">Jacalin-type lectin domain-containing protein</fullName>
    </recommendedName>
</protein>
<reference evidence="1 2" key="1">
    <citation type="submission" date="2021-03" db="EMBL/GenBank/DDBJ databases">
        <authorList>
            <person name="King G.J."/>
            <person name="Bancroft I."/>
            <person name="Baten A."/>
            <person name="Bloomfield J."/>
            <person name="Borpatragohain P."/>
            <person name="He Z."/>
            <person name="Irish N."/>
            <person name="Irwin J."/>
            <person name="Liu K."/>
            <person name="Mauleon R.P."/>
            <person name="Moore J."/>
            <person name="Morris R."/>
            <person name="Ostergaard L."/>
            <person name="Wang B."/>
            <person name="Wells R."/>
        </authorList>
    </citation>
    <scope>NUCLEOTIDE SEQUENCE [LARGE SCALE GENOMIC DNA]</scope>
    <source>
        <strain evidence="1">R-o-18</strain>
        <tissue evidence="1">Leaf</tissue>
    </source>
</reference>
<evidence type="ECO:0000313" key="2">
    <source>
        <dbReference type="Proteomes" id="UP000823674"/>
    </source>
</evidence>
<gene>
    <name evidence="1" type="primary">A10g506520.1_BraROA</name>
    <name evidence="1" type="ORF">IGI04_041474</name>
</gene>
<organism evidence="1 2">
    <name type="scientific">Brassica rapa subsp. trilocularis</name>
    <dbReference type="NCBI Taxonomy" id="1813537"/>
    <lineage>
        <taxon>Eukaryota</taxon>
        <taxon>Viridiplantae</taxon>
        <taxon>Streptophyta</taxon>
        <taxon>Embryophyta</taxon>
        <taxon>Tracheophyta</taxon>
        <taxon>Spermatophyta</taxon>
        <taxon>Magnoliopsida</taxon>
        <taxon>eudicotyledons</taxon>
        <taxon>Gunneridae</taxon>
        <taxon>Pentapetalae</taxon>
        <taxon>rosids</taxon>
        <taxon>malvids</taxon>
        <taxon>Brassicales</taxon>
        <taxon>Brassicaceae</taxon>
        <taxon>Brassiceae</taxon>
        <taxon>Brassica</taxon>
    </lineage>
</organism>
<sequence length="59" mass="6589">MGQVQGKYYDIIDPYGEGTKWAEKRSIHHSLLLVFAQQDDGKTMSFGAASFSGIDSSYR</sequence>
<dbReference type="Proteomes" id="UP000823674">
    <property type="component" value="Chromosome A10"/>
</dbReference>
<dbReference type="EMBL" id="JADBGQ010000010">
    <property type="protein sequence ID" value="KAG5376879.1"/>
    <property type="molecule type" value="Genomic_DNA"/>
</dbReference>
<evidence type="ECO:0000313" key="1">
    <source>
        <dbReference type="EMBL" id="KAG5376879.1"/>
    </source>
</evidence>
<name>A0ABQ7KRK4_BRACM</name>
<comment type="caution">
    <text evidence="1">The sequence shown here is derived from an EMBL/GenBank/DDBJ whole genome shotgun (WGS) entry which is preliminary data.</text>
</comment>
<accession>A0ABQ7KRK4</accession>